<sequence>MHKLFRTVLAEKNVDALSSLTSTSGLNQQHVADSSALLEQYRRRGGEFSFLEVRFDTRMTWFSLFIFLSGNLTQFEDFLFGGAEGSGAGSAVSGRRRLCGRVSSLTERCNLVGPKECLLPQGDNTDYIRLVGLCVCERAKESERERECECVRKGVKGEANACNVLPEQDTQVATLCLAEVVPYLELLSDQSNFSSFSLTTLDLSQYMRQDNAAVQALNLFKISVCGCIT</sequence>
<dbReference type="GO" id="GO:0030983">
    <property type="term" value="F:mismatched DNA binding"/>
    <property type="evidence" value="ECO:0007669"/>
    <property type="project" value="InterPro"/>
</dbReference>
<reference evidence="1" key="1">
    <citation type="submission" date="2025-08" db="UniProtKB">
        <authorList>
            <consortium name="Ensembl"/>
        </authorList>
    </citation>
    <scope>IDENTIFICATION</scope>
</reference>
<organism evidence="1 2">
    <name type="scientific">Salmo trutta</name>
    <name type="common">Brown trout</name>
    <dbReference type="NCBI Taxonomy" id="8032"/>
    <lineage>
        <taxon>Eukaryota</taxon>
        <taxon>Metazoa</taxon>
        <taxon>Chordata</taxon>
        <taxon>Craniata</taxon>
        <taxon>Vertebrata</taxon>
        <taxon>Euteleostomi</taxon>
        <taxon>Actinopterygii</taxon>
        <taxon>Neopterygii</taxon>
        <taxon>Teleostei</taxon>
        <taxon>Protacanthopterygii</taxon>
        <taxon>Salmoniformes</taxon>
        <taxon>Salmonidae</taxon>
        <taxon>Salmoninae</taxon>
        <taxon>Salmo</taxon>
    </lineage>
</organism>
<dbReference type="InterPro" id="IPR036678">
    <property type="entry name" value="MutS_con_dom_sf"/>
</dbReference>
<dbReference type="GO" id="GO:0006298">
    <property type="term" value="P:mismatch repair"/>
    <property type="evidence" value="ECO:0007669"/>
    <property type="project" value="InterPro"/>
</dbReference>
<dbReference type="Proteomes" id="UP000472277">
    <property type="component" value="Chromosome 2"/>
</dbReference>
<evidence type="ECO:0000313" key="1">
    <source>
        <dbReference type="Ensembl" id="ENSSTUP00000029663.1"/>
    </source>
</evidence>
<dbReference type="Ensembl" id="ENSSTUT00000031036.1">
    <property type="protein sequence ID" value="ENSSTUP00000029663.1"/>
    <property type="gene ID" value="ENSSTUG00000012809.1"/>
</dbReference>
<dbReference type="Gene3D" id="3.30.420.110">
    <property type="entry name" value="MutS, connector domain"/>
    <property type="match status" value="1"/>
</dbReference>
<keyword evidence="2" id="KW-1185">Reference proteome</keyword>
<evidence type="ECO:0000313" key="2">
    <source>
        <dbReference type="Proteomes" id="UP000472277"/>
    </source>
</evidence>
<name>A0A673Y564_SALTR</name>
<reference evidence="1" key="2">
    <citation type="submission" date="2025-09" db="UniProtKB">
        <authorList>
            <consortium name="Ensembl"/>
        </authorList>
    </citation>
    <scope>IDENTIFICATION</scope>
</reference>
<proteinExistence type="predicted"/>
<dbReference type="GO" id="GO:0005524">
    <property type="term" value="F:ATP binding"/>
    <property type="evidence" value="ECO:0007669"/>
    <property type="project" value="InterPro"/>
</dbReference>
<dbReference type="AlphaFoldDB" id="A0A673Y564"/>
<dbReference type="InParanoid" id="A0A673Y564"/>
<protein>
    <submittedName>
        <fullName evidence="1">Uncharacterized protein</fullName>
    </submittedName>
</protein>
<accession>A0A673Y564</accession>